<reference evidence="3" key="1">
    <citation type="submission" date="2025-08" db="UniProtKB">
        <authorList>
            <consortium name="RefSeq"/>
        </authorList>
    </citation>
    <scope>IDENTIFICATION</scope>
    <source>
        <tissue evidence="3">Muscle</tissue>
    </source>
</reference>
<dbReference type="RefSeq" id="XP_033357694.1">
    <property type="nucleotide sequence ID" value="XM_033501803.1"/>
</dbReference>
<dbReference type="KEGG" id="bvk:117237637"/>
<dbReference type="Proteomes" id="UP000504631">
    <property type="component" value="Unplaced"/>
</dbReference>
<evidence type="ECO:0000313" key="3">
    <source>
        <dbReference type="RefSeq" id="XP_033357694.1"/>
    </source>
</evidence>
<dbReference type="SMART" id="SM00829">
    <property type="entry name" value="PKS_ER"/>
    <property type="match status" value="1"/>
</dbReference>
<sequence length="411" mass="45040">MSVVIGRKIFADFCGGHLKKLLTRSKIVRFGSVANDKSVNLEENAKSGIPASEHGRISAAVLKKFSERFVLENVDPPKILQANEVLVDVQYCALNASDALLTKNMYTFEPTLPMVLGYEFVGKLIQVGEEAKGQGYKVGDKVIALNKDRYGGLAEQCIADVNDIWKVPSEVKSVDAVGLLDDYITALIALERKVSIQEEDMILINVGLSGIGLAAVDLATNVFKAQVISVSATEDGAALAREKGVLASFKYKDKTLLKQIEEIAADNDITEIFDDADGEYFKKVLSCFTNIYKNETTIKDMLRDDNFAVVLHHLSREGRVIIAGSAVTVENSDSDTQKNGFSVSGFNLRQYRKKKPESYRQAGDDILQFIDEGLIKPACSLTVGLPKINDALDFILSCKSAGKVIINIKDR</sequence>
<dbReference type="PANTHER" id="PTHR43677:SF4">
    <property type="entry name" value="QUINONE OXIDOREDUCTASE-LIKE PROTEIN 2"/>
    <property type="match status" value="1"/>
</dbReference>
<organism evidence="2 3">
    <name type="scientific">Bombus vosnesenskii</name>
    <dbReference type="NCBI Taxonomy" id="207650"/>
    <lineage>
        <taxon>Eukaryota</taxon>
        <taxon>Metazoa</taxon>
        <taxon>Ecdysozoa</taxon>
        <taxon>Arthropoda</taxon>
        <taxon>Hexapoda</taxon>
        <taxon>Insecta</taxon>
        <taxon>Pterygota</taxon>
        <taxon>Neoptera</taxon>
        <taxon>Endopterygota</taxon>
        <taxon>Hymenoptera</taxon>
        <taxon>Apocrita</taxon>
        <taxon>Aculeata</taxon>
        <taxon>Apoidea</taxon>
        <taxon>Anthophila</taxon>
        <taxon>Apidae</taxon>
        <taxon>Bombus</taxon>
        <taxon>Pyrobombus</taxon>
    </lineage>
</organism>
<proteinExistence type="predicted"/>
<dbReference type="InterPro" id="IPR013154">
    <property type="entry name" value="ADH-like_N"/>
</dbReference>
<protein>
    <submittedName>
        <fullName evidence="3">Quinone oxidoreductase-like protein 2</fullName>
    </submittedName>
</protein>
<dbReference type="InterPro" id="IPR036291">
    <property type="entry name" value="NAD(P)-bd_dom_sf"/>
</dbReference>
<name>A0A6J3L0T0_9HYME</name>
<dbReference type="InterPro" id="IPR051397">
    <property type="entry name" value="Zn-ADH-like_protein"/>
</dbReference>
<gene>
    <name evidence="3" type="primary">LOC117237637</name>
</gene>
<dbReference type="Gene3D" id="3.40.50.720">
    <property type="entry name" value="NAD(P)-binding Rossmann-like Domain"/>
    <property type="match status" value="1"/>
</dbReference>
<dbReference type="GeneID" id="117237637"/>
<evidence type="ECO:0000259" key="1">
    <source>
        <dbReference type="SMART" id="SM00829"/>
    </source>
</evidence>
<dbReference type="GO" id="GO:0016491">
    <property type="term" value="F:oxidoreductase activity"/>
    <property type="evidence" value="ECO:0007669"/>
    <property type="project" value="InterPro"/>
</dbReference>
<dbReference type="InterPro" id="IPR011032">
    <property type="entry name" value="GroES-like_sf"/>
</dbReference>
<dbReference type="InterPro" id="IPR020843">
    <property type="entry name" value="ER"/>
</dbReference>
<dbReference type="GO" id="GO:0005739">
    <property type="term" value="C:mitochondrion"/>
    <property type="evidence" value="ECO:0007669"/>
    <property type="project" value="TreeGrafter"/>
</dbReference>
<feature type="domain" description="Enoyl reductase (ER)" evidence="1">
    <location>
        <begin position="64"/>
        <end position="406"/>
    </location>
</feature>
<dbReference type="SUPFAM" id="SSF51735">
    <property type="entry name" value="NAD(P)-binding Rossmann-fold domains"/>
    <property type="match status" value="1"/>
</dbReference>
<keyword evidence="2" id="KW-1185">Reference proteome</keyword>
<evidence type="ECO:0000313" key="2">
    <source>
        <dbReference type="Proteomes" id="UP000504631"/>
    </source>
</evidence>
<dbReference type="SUPFAM" id="SSF50129">
    <property type="entry name" value="GroES-like"/>
    <property type="match status" value="1"/>
</dbReference>
<accession>A0A6J3L0T0</accession>
<dbReference type="AlphaFoldDB" id="A0A6J3L0T0"/>
<dbReference type="PANTHER" id="PTHR43677">
    <property type="entry name" value="SHORT-CHAIN DEHYDROGENASE/REDUCTASE"/>
    <property type="match status" value="1"/>
</dbReference>
<dbReference type="Pfam" id="PF08240">
    <property type="entry name" value="ADH_N"/>
    <property type="match status" value="1"/>
</dbReference>
<dbReference type="Gene3D" id="3.90.180.10">
    <property type="entry name" value="Medium-chain alcohol dehydrogenases, catalytic domain"/>
    <property type="match status" value="2"/>
</dbReference>